<dbReference type="InterPro" id="IPR029058">
    <property type="entry name" value="AB_hydrolase_fold"/>
</dbReference>
<comment type="caution">
    <text evidence="2">The sequence shown here is derived from an EMBL/GenBank/DDBJ whole genome shotgun (WGS) entry which is preliminary data.</text>
</comment>
<dbReference type="AlphaFoldDB" id="A0A2A4WYT3"/>
<proteinExistence type="predicted"/>
<dbReference type="Pfam" id="PF12697">
    <property type="entry name" value="Abhydrolase_6"/>
    <property type="match status" value="1"/>
</dbReference>
<name>A0A2A4WYT3_9GAMM</name>
<protein>
    <recommendedName>
        <fullName evidence="1">AB hydrolase-1 domain-containing protein</fullName>
    </recommendedName>
</protein>
<dbReference type="SUPFAM" id="SSF53474">
    <property type="entry name" value="alpha/beta-Hydrolases"/>
    <property type="match status" value="1"/>
</dbReference>
<dbReference type="PANTHER" id="PTHR43194:SF2">
    <property type="entry name" value="PEROXISOMAL MEMBRANE PROTEIN LPX1"/>
    <property type="match status" value="1"/>
</dbReference>
<evidence type="ECO:0000313" key="3">
    <source>
        <dbReference type="Proteomes" id="UP000218767"/>
    </source>
</evidence>
<dbReference type="InterPro" id="IPR000073">
    <property type="entry name" value="AB_hydrolase_1"/>
</dbReference>
<organism evidence="2 3">
    <name type="scientific">SAR86 cluster bacterium</name>
    <dbReference type="NCBI Taxonomy" id="2030880"/>
    <lineage>
        <taxon>Bacteria</taxon>
        <taxon>Pseudomonadati</taxon>
        <taxon>Pseudomonadota</taxon>
        <taxon>Gammaproteobacteria</taxon>
        <taxon>SAR86 cluster</taxon>
    </lineage>
</organism>
<dbReference type="InterPro" id="IPR050228">
    <property type="entry name" value="Carboxylesterase_BioH"/>
</dbReference>
<evidence type="ECO:0000313" key="2">
    <source>
        <dbReference type="EMBL" id="PCI74975.1"/>
    </source>
</evidence>
<dbReference type="Gene3D" id="3.40.50.1820">
    <property type="entry name" value="alpha/beta hydrolase"/>
    <property type="match status" value="1"/>
</dbReference>
<dbReference type="PANTHER" id="PTHR43194">
    <property type="entry name" value="HYDROLASE ALPHA/BETA FOLD FAMILY"/>
    <property type="match status" value="1"/>
</dbReference>
<gene>
    <name evidence="2" type="ORF">COB20_13930</name>
</gene>
<dbReference type="EMBL" id="NVUL01000086">
    <property type="protein sequence ID" value="PCI74975.1"/>
    <property type="molecule type" value="Genomic_DNA"/>
</dbReference>
<sequence length="278" mass="31608">MSTISPLSAPHHHMGGEGSALHFAAANGYPPGAYRAFLEPFAEKHEVIASLHRPLWDTPPEIESFKSWDVFGEDICQLVSQLQHPVVSVGHSMGTAAILMAAVQRPELFKSLVLIEPVLVPRRFLVGLSFFRRFRPEVIPLVKRTLTRVDRFSSRQEAFDHYRPKSVFRQISDAVLWDYVQHGTKEIEPGVFTLAYSREWEARCYTLVCNLWRLLPHLRVPTLAIRAQGSNTLAVSSWNKWRAMSSNVDFIEIEEAGHLVPFEKPEQLAGIILDWIES</sequence>
<reference evidence="3" key="1">
    <citation type="submission" date="2017-08" db="EMBL/GenBank/DDBJ databases">
        <title>A dynamic microbial community with high functional redundancy inhabits the cold, oxic subseafloor aquifer.</title>
        <authorList>
            <person name="Tully B.J."/>
            <person name="Wheat C.G."/>
            <person name="Glazer B.T."/>
            <person name="Huber J.A."/>
        </authorList>
    </citation>
    <scope>NUCLEOTIDE SEQUENCE [LARGE SCALE GENOMIC DNA]</scope>
</reference>
<accession>A0A2A4WYT3</accession>
<feature type="domain" description="AB hydrolase-1" evidence="1">
    <location>
        <begin position="68"/>
        <end position="269"/>
    </location>
</feature>
<evidence type="ECO:0000259" key="1">
    <source>
        <dbReference type="Pfam" id="PF12697"/>
    </source>
</evidence>
<dbReference type="Proteomes" id="UP000218767">
    <property type="component" value="Unassembled WGS sequence"/>
</dbReference>